<dbReference type="VEuPathDB" id="VectorBase:LOC119167582"/>
<keyword evidence="1" id="KW-0378">Hydrolase</keyword>
<keyword evidence="1" id="KW-0482">Metalloprotease</keyword>
<evidence type="ECO:0000313" key="1">
    <source>
        <dbReference type="EMBL" id="NIE46220.1"/>
    </source>
</evidence>
<protein>
    <submittedName>
        <fullName evidence="1">Putative metalloprotease</fullName>
    </submittedName>
</protein>
<reference evidence="1" key="1">
    <citation type="submission" date="2020-03" db="EMBL/GenBank/DDBJ databases">
        <title>A transcriptome and proteome of the tick Rhipicephalus microplus shaped by the genetic composition of its hosts and developmental stage.</title>
        <authorList>
            <person name="Garcia G.R."/>
            <person name="Ribeiro J.M.C."/>
            <person name="Maruyama S.R."/>
            <person name="Gardinasse L.G."/>
            <person name="Nelson K."/>
            <person name="Ferreira B.R."/>
            <person name="Andrade T.G."/>
            <person name="Santos I.K.F.M."/>
        </authorList>
    </citation>
    <scope>NUCLEOTIDE SEQUENCE</scope>
    <source>
        <strain evidence="1">NSGR</strain>
        <tissue evidence="1">Salivary glands</tissue>
    </source>
</reference>
<organism evidence="1">
    <name type="scientific">Rhipicephalus microplus</name>
    <name type="common">Cattle tick</name>
    <name type="synonym">Boophilus microplus</name>
    <dbReference type="NCBI Taxonomy" id="6941"/>
    <lineage>
        <taxon>Eukaryota</taxon>
        <taxon>Metazoa</taxon>
        <taxon>Ecdysozoa</taxon>
        <taxon>Arthropoda</taxon>
        <taxon>Chelicerata</taxon>
        <taxon>Arachnida</taxon>
        <taxon>Acari</taxon>
        <taxon>Parasitiformes</taxon>
        <taxon>Ixodida</taxon>
        <taxon>Ixodoidea</taxon>
        <taxon>Ixodidae</taxon>
        <taxon>Rhipicephalinae</taxon>
        <taxon>Rhipicephalus</taxon>
        <taxon>Boophilus</taxon>
    </lineage>
</organism>
<dbReference type="Gene3D" id="3.40.390.10">
    <property type="entry name" value="Collagenase (Catalytic Domain)"/>
    <property type="match status" value="1"/>
</dbReference>
<accession>A0A6G5A7T4</accession>
<sequence>MISLFKRNTKGHVHSADLLLVVTRRELVTKYGYHNNGFALRGSMCTGQNIAVVKDDGVFDIVNHLVKALLHAFGVDLDGEGFARKCSNSDGFLLGKGNANVPYSFSRCTKAQIAAVLSRLSCIRRQMKNKASKDLPMPQKIGRSDYCAAIDAVNCDDDGMENIEHLGTKKTACLVFCCTPPRTIKRIAAPDGLDCSNDLTGLLDMTHLTSRCMASSSRVVAFFERPMTLWTGSGAARLSAERRLHAESPSLAWTCYYGCLRRDV</sequence>
<dbReference type="EMBL" id="GIKN01003947">
    <property type="protein sequence ID" value="NIE46220.1"/>
    <property type="molecule type" value="Transcribed_RNA"/>
</dbReference>
<proteinExistence type="predicted"/>
<dbReference type="SUPFAM" id="SSF55486">
    <property type="entry name" value="Metalloproteases ('zincins'), catalytic domain"/>
    <property type="match status" value="1"/>
</dbReference>
<name>A0A6G5A7T4_RHIMP</name>
<dbReference type="InterPro" id="IPR024079">
    <property type="entry name" value="MetalloPept_cat_dom_sf"/>
</dbReference>
<dbReference type="AlphaFoldDB" id="A0A6G5A7T4"/>
<dbReference type="GO" id="GO:0008237">
    <property type="term" value="F:metallopeptidase activity"/>
    <property type="evidence" value="ECO:0007669"/>
    <property type="project" value="UniProtKB-KW"/>
</dbReference>
<dbReference type="GO" id="GO:0006508">
    <property type="term" value="P:proteolysis"/>
    <property type="evidence" value="ECO:0007669"/>
    <property type="project" value="UniProtKB-KW"/>
</dbReference>
<dbReference type="OrthoDB" id="6486640at2759"/>
<keyword evidence="1" id="KW-0645">Protease</keyword>